<dbReference type="PROSITE" id="PS50010">
    <property type="entry name" value="DH_2"/>
    <property type="match status" value="1"/>
</dbReference>
<dbReference type="Gene3D" id="2.30.30.40">
    <property type="entry name" value="SH3 Domains"/>
    <property type="match status" value="1"/>
</dbReference>
<keyword evidence="1 2" id="KW-0728">SH3 domain</keyword>
<evidence type="ECO:0000256" key="1">
    <source>
        <dbReference type="ARBA" id="ARBA00022443"/>
    </source>
</evidence>
<dbReference type="EMBL" id="LR904310">
    <property type="protein sequence ID" value="CAD7252748.1"/>
    <property type="molecule type" value="Genomic_DNA"/>
</dbReference>
<dbReference type="Gene3D" id="2.30.29.30">
    <property type="entry name" value="Pleckstrin-homology domain (PH domain)/Phosphotyrosine-binding domain (PTB)"/>
    <property type="match status" value="1"/>
</dbReference>
<evidence type="ECO:0000259" key="4">
    <source>
        <dbReference type="PROSITE" id="PS50002"/>
    </source>
</evidence>
<feature type="compositionally biased region" description="Polar residues" evidence="3">
    <location>
        <begin position="501"/>
        <end position="513"/>
    </location>
</feature>
<dbReference type="InterPro" id="IPR047270">
    <property type="entry name" value="PH_ephexin"/>
</dbReference>
<dbReference type="InterPro" id="IPR035899">
    <property type="entry name" value="DBL_dom_sf"/>
</dbReference>
<gene>
    <name evidence="6" type="ORF">DSTB1V02_LOCUS12503</name>
</gene>
<dbReference type="SUPFAM" id="SSF50044">
    <property type="entry name" value="SH3-domain"/>
    <property type="match status" value="1"/>
</dbReference>
<keyword evidence="7" id="KW-1185">Reference proteome</keyword>
<accession>A0A7R9AEF2</accession>
<dbReference type="CDD" id="cd01221">
    <property type="entry name" value="PH_ephexin"/>
    <property type="match status" value="1"/>
</dbReference>
<dbReference type="InterPro" id="IPR047271">
    <property type="entry name" value="Ephexin-like"/>
</dbReference>
<dbReference type="Pfam" id="PF00018">
    <property type="entry name" value="SH3_1"/>
    <property type="match status" value="1"/>
</dbReference>
<dbReference type="Pfam" id="PF00621">
    <property type="entry name" value="RhoGEF"/>
    <property type="match status" value="1"/>
</dbReference>
<evidence type="ECO:0000256" key="2">
    <source>
        <dbReference type="PROSITE-ProRule" id="PRU00192"/>
    </source>
</evidence>
<dbReference type="PANTHER" id="PTHR12845:SF5">
    <property type="entry name" value="EPHEXIN, ISOFORM D"/>
    <property type="match status" value="1"/>
</dbReference>
<dbReference type="Gene3D" id="1.20.900.10">
    <property type="entry name" value="Dbl homology (DH) domain"/>
    <property type="match status" value="1"/>
</dbReference>
<dbReference type="SMART" id="SM00326">
    <property type="entry name" value="SH3"/>
    <property type="match status" value="1"/>
</dbReference>
<dbReference type="OrthoDB" id="27593at2759"/>
<dbReference type="CDD" id="cd00160">
    <property type="entry name" value="RhoGEF"/>
    <property type="match status" value="1"/>
</dbReference>
<dbReference type="CDD" id="cd11793">
    <property type="entry name" value="SH3_ephexin1_like"/>
    <property type="match status" value="1"/>
</dbReference>
<reference evidence="6" key="1">
    <citation type="submission" date="2020-11" db="EMBL/GenBank/DDBJ databases">
        <authorList>
            <person name="Tran Van P."/>
        </authorList>
    </citation>
    <scope>NUCLEOTIDE SEQUENCE</scope>
</reference>
<feature type="compositionally biased region" description="Basic and acidic residues" evidence="3">
    <location>
        <begin position="486"/>
        <end position="498"/>
    </location>
</feature>
<proteinExistence type="predicted"/>
<dbReference type="GO" id="GO:0005085">
    <property type="term" value="F:guanyl-nucleotide exchange factor activity"/>
    <property type="evidence" value="ECO:0007669"/>
    <property type="project" value="InterPro"/>
</dbReference>
<dbReference type="PANTHER" id="PTHR12845">
    <property type="entry name" value="GUANINE NUCLEOTIDE EXCHANGE FACTOR"/>
    <property type="match status" value="1"/>
</dbReference>
<protein>
    <submittedName>
        <fullName evidence="6">Uncharacterized protein</fullName>
    </submittedName>
</protein>
<name>A0A7R9AEF2_9CRUS</name>
<dbReference type="InterPro" id="IPR000219">
    <property type="entry name" value="DH_dom"/>
</dbReference>
<dbReference type="EMBL" id="CAJPEV010004793">
    <property type="protein sequence ID" value="CAG0902316.1"/>
    <property type="molecule type" value="Genomic_DNA"/>
</dbReference>
<feature type="region of interest" description="Disordered" evidence="3">
    <location>
        <begin position="486"/>
        <end position="513"/>
    </location>
</feature>
<dbReference type="SUPFAM" id="SSF50729">
    <property type="entry name" value="PH domain-like"/>
    <property type="match status" value="1"/>
</dbReference>
<dbReference type="AlphaFoldDB" id="A0A7R9AEF2"/>
<dbReference type="SMART" id="SM00325">
    <property type="entry name" value="RhoGEF"/>
    <property type="match status" value="1"/>
</dbReference>
<sequence length="513" mass="59290">MTHRAAQCQGQCSFGEEDYAVIEGEEEEGGRRERGSSCRSSAMDLVAPSSPHRKLWCELPEVRDSGILDGMSHGERKLQEAIFEVITSEASYLKSLNVLVRHFVQCPQFSDDSRPDCVLSRRDRHILFSNIVPVRDASERLLGDLEERWGMDVYIKDICDIIYKHASHHFSVYVKYCSNQIYQDRLLNELKGNCGSFLEVLRELESDGVCQSLSMHSFLMLPMQRITRLPLLVDAIFHRLHPDSPEFHNAKMALTALNKVVRECNEGARKMERMEEMLLLSRQLDFGGCKAVPLISASRWLVKKGELTRLLWKETDTYRRSHRRPHKQTLHLFLFTDLLVVTKKKSGEEASGTFTVLDHCPRNMVQVQEVEEYRTRWIQAMTPRISVNPNEVIYEEWDCPQMQAVHPYQAQQSDELSLDISDVVNVLKKTPDGWYQGERIRDGERGWFPGNFCEEIASAHVRARNLRQRNRLLILSDTFIQDRQRVNVKTDRRPRPRIDIGSSNDPKSLTTSS</sequence>
<evidence type="ECO:0000313" key="7">
    <source>
        <dbReference type="Proteomes" id="UP000677054"/>
    </source>
</evidence>
<dbReference type="Proteomes" id="UP000677054">
    <property type="component" value="Unassembled WGS sequence"/>
</dbReference>
<dbReference type="SUPFAM" id="SSF48065">
    <property type="entry name" value="DBL homology domain (DH-domain)"/>
    <property type="match status" value="1"/>
</dbReference>
<dbReference type="InterPro" id="IPR001452">
    <property type="entry name" value="SH3_domain"/>
</dbReference>
<dbReference type="InterPro" id="IPR011993">
    <property type="entry name" value="PH-like_dom_sf"/>
</dbReference>
<feature type="domain" description="DH" evidence="5">
    <location>
        <begin position="77"/>
        <end position="267"/>
    </location>
</feature>
<organism evidence="6">
    <name type="scientific">Darwinula stevensoni</name>
    <dbReference type="NCBI Taxonomy" id="69355"/>
    <lineage>
        <taxon>Eukaryota</taxon>
        <taxon>Metazoa</taxon>
        <taxon>Ecdysozoa</taxon>
        <taxon>Arthropoda</taxon>
        <taxon>Crustacea</taxon>
        <taxon>Oligostraca</taxon>
        <taxon>Ostracoda</taxon>
        <taxon>Podocopa</taxon>
        <taxon>Podocopida</taxon>
        <taxon>Darwinulocopina</taxon>
        <taxon>Darwinuloidea</taxon>
        <taxon>Darwinulidae</taxon>
        <taxon>Darwinula</taxon>
    </lineage>
</organism>
<dbReference type="FunFam" id="1.20.900.10:FF:000007">
    <property type="entry name" value="rho guanine nucleotide exchange factor 19"/>
    <property type="match status" value="1"/>
</dbReference>
<dbReference type="PROSITE" id="PS50002">
    <property type="entry name" value="SH3"/>
    <property type="match status" value="1"/>
</dbReference>
<evidence type="ECO:0000256" key="3">
    <source>
        <dbReference type="SAM" id="MobiDB-lite"/>
    </source>
</evidence>
<evidence type="ECO:0000259" key="5">
    <source>
        <dbReference type="PROSITE" id="PS50010"/>
    </source>
</evidence>
<dbReference type="InterPro" id="IPR036028">
    <property type="entry name" value="SH3-like_dom_sf"/>
</dbReference>
<evidence type="ECO:0000313" key="6">
    <source>
        <dbReference type="EMBL" id="CAD7252748.1"/>
    </source>
</evidence>
<feature type="domain" description="SH3" evidence="4">
    <location>
        <begin position="397"/>
        <end position="458"/>
    </location>
</feature>